<protein>
    <submittedName>
        <fullName evidence="3">Uncharacterized protein</fullName>
    </submittedName>
</protein>
<gene>
    <name evidence="3" type="ORF">FGIG_02229</name>
</gene>
<dbReference type="Proteomes" id="UP000316759">
    <property type="component" value="Unassembled WGS sequence"/>
</dbReference>
<proteinExistence type="predicted"/>
<organism evidence="3 4">
    <name type="scientific">Fasciola gigantica</name>
    <name type="common">Giant liver fluke</name>
    <dbReference type="NCBI Taxonomy" id="46835"/>
    <lineage>
        <taxon>Eukaryota</taxon>
        <taxon>Metazoa</taxon>
        <taxon>Spiralia</taxon>
        <taxon>Lophotrochozoa</taxon>
        <taxon>Platyhelminthes</taxon>
        <taxon>Trematoda</taxon>
        <taxon>Digenea</taxon>
        <taxon>Plagiorchiida</taxon>
        <taxon>Echinostomata</taxon>
        <taxon>Echinostomatoidea</taxon>
        <taxon>Fasciolidae</taxon>
        <taxon>Fasciola</taxon>
    </lineage>
</organism>
<keyword evidence="4" id="KW-1185">Reference proteome</keyword>
<name>A0A504YBR3_FASGI</name>
<evidence type="ECO:0000313" key="4">
    <source>
        <dbReference type="Proteomes" id="UP000316759"/>
    </source>
</evidence>
<accession>A0A504YBR3</accession>
<dbReference type="OrthoDB" id="6266647at2759"/>
<keyword evidence="1" id="KW-0175">Coiled coil</keyword>
<evidence type="ECO:0000256" key="1">
    <source>
        <dbReference type="SAM" id="Coils"/>
    </source>
</evidence>
<evidence type="ECO:0000256" key="2">
    <source>
        <dbReference type="SAM" id="MobiDB-lite"/>
    </source>
</evidence>
<feature type="compositionally biased region" description="Basic residues" evidence="2">
    <location>
        <begin position="1566"/>
        <end position="1575"/>
    </location>
</feature>
<evidence type="ECO:0000313" key="3">
    <source>
        <dbReference type="EMBL" id="TPP58594.1"/>
    </source>
</evidence>
<feature type="region of interest" description="Disordered" evidence="2">
    <location>
        <begin position="1565"/>
        <end position="1604"/>
    </location>
</feature>
<feature type="compositionally biased region" description="Polar residues" evidence="2">
    <location>
        <begin position="1587"/>
        <end position="1603"/>
    </location>
</feature>
<feature type="coiled-coil region" evidence="1">
    <location>
        <begin position="554"/>
        <end position="581"/>
    </location>
</feature>
<sequence length="1676" mass="193787">MFLIRIVEAMSADFCTTLTHLSQQPMAKQLRWMAIQLQLLPSWCHPVEENTIESGTWFADVRDKTAAIANKLFQWDTIWTQRMGQLFEWQERWKCLEKSVQHLNCHTHEVCERLPGYPPALVPRLYMAPELWLTSLAHRHSPLDCTTQSPISPRFVVQTLLNSTDSTDSVKSERDWIRRICSELSYCQAHGTVLFSHLIKLTTQNISDTMNRSSDADDCLIQGDNEWSRGLLNRYCNMETMYKSDWDRLMDWITTVRNLLDSASELIVQFALPTNPNERCLPHPSIQQLEQLIAGVREKTTDKHLTLLNELEKMYTQMCIDRCTRLQSTHIRLLDWADGHRQCAGNSLILDRMITREKHIWSQYERSEADLTRLIGQEQKQISELIQTSISVETADSVLLCLKRWFQDHLDQVREYVDQLNVQDIECLPFVCQTWLESVTVRLNWLLILERNLHVHQSVQREKANESDRITARVQLGVSVDRWRAWKRVLSKLGLSATSLVNNWREISRSLSRLRSEAEQWNRQFTDWNKGELGESTTMFDSAWIWAEVQLEQNRALQENHHNLLETLDRLEAELRQNNLDSHTLEIPDSSDQQNAPIVVVIPTVEPTELYDRIRSIRTLLTVSDGGLQRFESLCSGYTDRLADSWCRLQTIRARLSVTRGELDHMIKSARVFHPVPLSQLRATHRLACVVSHLTGQIESRRAEWLEAANDTTSKDKRKIPLYVQFCDAALEVRHLLDHPSDAGFVRFLNRESQKTALQQILQQYAVVQKEIMSHTDEALRNLSQILCLTVDYTHFYIRQRQRISRCATACYHLLNSLNTLPTQNRNNLVSPVPSTIQLAKLAAQQHVLRKTIDEALTGIRRTISLILRECTVPYCTDWFHVHFQQLTSQSAHLNELLGISLSMWSNRREVNIQPQDETEDCLVTLFLMKQNSGAPIPEDHHHREHPEQTDIVTTVISPLQVFLKDLESTLNTFFNSKASEGKLAWSVSDIAQLLSKLKKSLRATRSEWFDLVRRFLSIGSSDGGHFDDGAKHSAQYRSDQIRSAFRCSNAIDLMDHLLFRATRMLEIIKDHWFAFVQLRSDFDRLLTLRLYRLCAGLISSESGRLSQLLHLQSEMMILLNQGHEFIRLFQCDSEIGRFVEQILSTAQHSSSGSSNLDGDAVEFENWITPWRGYHERADGLFESVQHILTQLYPSPDSAVVDQSDMIQLIKNHMCCLLRCRSELAHDLRDMHEKLYTVQNSQTSVQLYPITCIHHIQVELLSAMIDLLRDHCTRSIAHRKWFTEWNRHLHIAYTRISAQYTDWFTSTTLAPPSDVRGADLARDTLGSNRSLNTLIPAIIVLRTRLMELAETRISTLRRICQSHHALFALVNQHGCQQACILEPFCFATSQRYNSNYIQFLCACLDSIEGNAQHVMTEICLLRECVQWRQVGVEAHWDHRISSNVIQLYTACIVISEQQSLIPLNDWTRSQIRQLLMVLKCGLQDVLHVQPAQLESIKTKQRDDFRVVDSDPQIPDWIEQQLILLQRPVLTNNDPVTVLVERIEHMKCIRSACLVLLHSPNLGAQSSRKRRIRGHQCKTPSEPYPNSDEATPSPNVTETISSGQSHRKRLERITTHLSYLIEQRDKLELLLKQDHHWLCCLKNQLTMMECSRSDPSNKASLLFLLESELPIRKVIAS</sequence>
<comment type="caution">
    <text evidence="3">The sequence shown here is derived from an EMBL/GenBank/DDBJ whole genome shotgun (WGS) entry which is preliminary data.</text>
</comment>
<dbReference type="EMBL" id="SUNJ01011823">
    <property type="protein sequence ID" value="TPP58594.1"/>
    <property type="molecule type" value="Genomic_DNA"/>
</dbReference>
<reference evidence="3 4" key="1">
    <citation type="submission" date="2019-04" db="EMBL/GenBank/DDBJ databases">
        <title>Annotation for the trematode Fasciola gigantica.</title>
        <authorList>
            <person name="Choi Y.-J."/>
        </authorList>
    </citation>
    <scope>NUCLEOTIDE SEQUENCE [LARGE SCALE GENOMIC DNA]</scope>
    <source>
        <strain evidence="3">Uganda_cow_1</strain>
    </source>
</reference>